<protein>
    <submittedName>
        <fullName evidence="2">Uncharacterized protein</fullName>
    </submittedName>
</protein>
<dbReference type="Proteomes" id="UP000646827">
    <property type="component" value="Unassembled WGS sequence"/>
</dbReference>
<dbReference type="OrthoDB" id="5390at2759"/>
<feature type="region of interest" description="Disordered" evidence="1">
    <location>
        <begin position="92"/>
        <end position="136"/>
    </location>
</feature>
<proteinExistence type="predicted"/>
<feature type="compositionally biased region" description="Basic and acidic residues" evidence="1">
    <location>
        <begin position="168"/>
        <end position="195"/>
    </location>
</feature>
<dbReference type="EMBL" id="JAEPRB010000251">
    <property type="protein sequence ID" value="KAG2218124.1"/>
    <property type="molecule type" value="Genomic_DNA"/>
</dbReference>
<evidence type="ECO:0000313" key="3">
    <source>
        <dbReference type="Proteomes" id="UP000646827"/>
    </source>
</evidence>
<keyword evidence="3" id="KW-1185">Reference proteome</keyword>
<name>A0A8H7VKP1_9FUNG</name>
<feature type="compositionally biased region" description="Basic residues" evidence="1">
    <location>
        <begin position="106"/>
        <end position="115"/>
    </location>
</feature>
<sequence length="246" mass="28804">MDQTEWRKPYTTFHDYLHGSNSTLEQTVNNRSEIISIDDIRYAETEVIGKRLPEIESHLTKVQKGLDALEMEAKAMEFKVDEQAEQIKSLERQLQPNLSSTEQQHSQRKKPRLNKRNNNNNNSNNHRDNHSQNLQKKRKLLERELASLQTRIDQDIINYEEIKAQREAEEAKKQKEKQEEEKAATSSDRMDDHSPTRTNDQTMTTEDVHTLKQIKTLSKILLPTENSISISQLLDQHIKIDHNNEV</sequence>
<accession>A0A8H7VKP1</accession>
<dbReference type="AlphaFoldDB" id="A0A8H7VKP1"/>
<comment type="caution">
    <text evidence="2">The sequence shown here is derived from an EMBL/GenBank/DDBJ whole genome shotgun (WGS) entry which is preliminary data.</text>
</comment>
<evidence type="ECO:0000256" key="1">
    <source>
        <dbReference type="SAM" id="MobiDB-lite"/>
    </source>
</evidence>
<gene>
    <name evidence="2" type="ORF">INT45_002374</name>
</gene>
<organism evidence="2 3">
    <name type="scientific">Circinella minor</name>
    <dbReference type="NCBI Taxonomy" id="1195481"/>
    <lineage>
        <taxon>Eukaryota</taxon>
        <taxon>Fungi</taxon>
        <taxon>Fungi incertae sedis</taxon>
        <taxon>Mucoromycota</taxon>
        <taxon>Mucoromycotina</taxon>
        <taxon>Mucoromycetes</taxon>
        <taxon>Mucorales</taxon>
        <taxon>Lichtheimiaceae</taxon>
        <taxon>Circinella</taxon>
    </lineage>
</organism>
<reference evidence="2 3" key="1">
    <citation type="submission" date="2020-12" db="EMBL/GenBank/DDBJ databases">
        <title>Metabolic potential, ecology and presence of endohyphal bacteria is reflected in genomic diversity of Mucoromycotina.</title>
        <authorList>
            <person name="Muszewska A."/>
            <person name="Okrasinska A."/>
            <person name="Steczkiewicz K."/>
            <person name="Drgas O."/>
            <person name="Orlowska M."/>
            <person name="Perlinska-Lenart U."/>
            <person name="Aleksandrzak-Piekarczyk T."/>
            <person name="Szatraj K."/>
            <person name="Zielenkiewicz U."/>
            <person name="Pilsyk S."/>
            <person name="Malc E."/>
            <person name="Mieczkowski P."/>
            <person name="Kruszewska J.S."/>
            <person name="Biernat P."/>
            <person name="Pawlowska J."/>
        </authorList>
    </citation>
    <scope>NUCLEOTIDE SEQUENCE [LARGE SCALE GENOMIC DNA]</scope>
    <source>
        <strain evidence="2 3">CBS 142.35</strain>
    </source>
</reference>
<feature type="compositionally biased region" description="Polar residues" evidence="1">
    <location>
        <begin position="92"/>
        <end position="104"/>
    </location>
</feature>
<feature type="region of interest" description="Disordered" evidence="1">
    <location>
        <begin position="168"/>
        <end position="203"/>
    </location>
</feature>
<evidence type="ECO:0000313" key="2">
    <source>
        <dbReference type="EMBL" id="KAG2218124.1"/>
    </source>
</evidence>